<gene>
    <name evidence="4" type="ORF">MUO14_16715</name>
</gene>
<evidence type="ECO:0000313" key="5">
    <source>
        <dbReference type="Proteomes" id="UP000831880"/>
    </source>
</evidence>
<accession>A0ABY4GVR2</accession>
<feature type="chain" id="PRO_5045817927" description="Intracellular proteinase inhibitor BsuPI domain-containing protein" evidence="2">
    <location>
        <begin position="21"/>
        <end position="170"/>
    </location>
</feature>
<dbReference type="InterPro" id="IPR020481">
    <property type="entry name" value="Intracell_prot_inh_BsuPI"/>
</dbReference>
<sequence>MRMILLSVFLLLAVVLSACGDPQQQEGQPDKDNQQEDVEEKEEDGTQEKGNDDQGGSGGIVAGKLEPTLEVNGTQASFQIKNQTERVQELVLSGKASYTYFITNEGGKTVYEISKRKPQYEQKKPITLKQGEVIEYKLDIPGALQPGTYDITAVLHTMPEIKAKTSFTIE</sequence>
<feature type="signal peptide" evidence="2">
    <location>
        <begin position="1"/>
        <end position="20"/>
    </location>
</feature>
<dbReference type="RefSeq" id="WP_244751735.1">
    <property type="nucleotide sequence ID" value="NZ_CP095074.1"/>
</dbReference>
<evidence type="ECO:0000256" key="2">
    <source>
        <dbReference type="SAM" id="SignalP"/>
    </source>
</evidence>
<dbReference type="Gene3D" id="2.60.40.2360">
    <property type="entry name" value="Intracellular proteinase inhibitor BsuPI"/>
    <property type="match status" value="1"/>
</dbReference>
<keyword evidence="5" id="KW-1185">Reference proteome</keyword>
<dbReference type="Proteomes" id="UP000831880">
    <property type="component" value="Chromosome"/>
</dbReference>
<proteinExistence type="predicted"/>
<evidence type="ECO:0000256" key="1">
    <source>
        <dbReference type="SAM" id="MobiDB-lite"/>
    </source>
</evidence>
<reference evidence="4 5" key="1">
    <citation type="submission" date="2022-04" db="EMBL/GenBank/DDBJ databases">
        <title>Halobacillus sp. isolated from saltern.</title>
        <authorList>
            <person name="Won M."/>
            <person name="Lee C.-M."/>
            <person name="Woen H.-Y."/>
            <person name="Kwon S.-W."/>
        </authorList>
    </citation>
    <scope>NUCLEOTIDE SEQUENCE [LARGE SCALE GENOMIC DNA]</scope>
    <source>
        <strain evidence="4 5">SSTM10-2</strain>
    </source>
</reference>
<evidence type="ECO:0000259" key="3">
    <source>
        <dbReference type="Pfam" id="PF12690"/>
    </source>
</evidence>
<feature type="domain" description="Intracellular proteinase inhibitor BsuPI" evidence="3">
    <location>
        <begin position="71"/>
        <end position="158"/>
    </location>
</feature>
<name>A0ABY4GVR2_9BACI</name>
<dbReference type="Pfam" id="PF12690">
    <property type="entry name" value="BsuPI"/>
    <property type="match status" value="1"/>
</dbReference>
<dbReference type="EMBL" id="CP095074">
    <property type="protein sequence ID" value="UOQ92124.1"/>
    <property type="molecule type" value="Genomic_DNA"/>
</dbReference>
<evidence type="ECO:0000313" key="4">
    <source>
        <dbReference type="EMBL" id="UOQ92124.1"/>
    </source>
</evidence>
<feature type="region of interest" description="Disordered" evidence="1">
    <location>
        <begin position="21"/>
        <end position="62"/>
    </location>
</feature>
<dbReference type="PROSITE" id="PS51257">
    <property type="entry name" value="PROKAR_LIPOPROTEIN"/>
    <property type="match status" value="1"/>
</dbReference>
<keyword evidence="2" id="KW-0732">Signal</keyword>
<protein>
    <recommendedName>
        <fullName evidence="3">Intracellular proteinase inhibitor BsuPI domain-containing protein</fullName>
    </recommendedName>
</protein>
<dbReference type="InterPro" id="IPR038144">
    <property type="entry name" value="IPI"/>
</dbReference>
<organism evidence="4 5">
    <name type="scientific">Halobacillus shinanisalinarum</name>
    <dbReference type="NCBI Taxonomy" id="2932258"/>
    <lineage>
        <taxon>Bacteria</taxon>
        <taxon>Bacillati</taxon>
        <taxon>Bacillota</taxon>
        <taxon>Bacilli</taxon>
        <taxon>Bacillales</taxon>
        <taxon>Bacillaceae</taxon>
        <taxon>Halobacillus</taxon>
    </lineage>
</organism>